<accession>A0A2N3L1L7</accession>
<dbReference type="GO" id="GO:0003700">
    <property type="term" value="F:DNA-binding transcription factor activity"/>
    <property type="evidence" value="ECO:0007669"/>
    <property type="project" value="InterPro"/>
</dbReference>
<evidence type="ECO:0000313" key="3">
    <source>
        <dbReference type="Proteomes" id="UP000233332"/>
    </source>
</evidence>
<dbReference type="InterPro" id="IPR036388">
    <property type="entry name" value="WH-like_DNA-bd_sf"/>
</dbReference>
<dbReference type="Gene3D" id="1.10.10.10">
    <property type="entry name" value="Winged helix-like DNA-binding domain superfamily/Winged helix DNA-binding domain"/>
    <property type="match status" value="1"/>
</dbReference>
<dbReference type="CDD" id="cd00090">
    <property type="entry name" value="HTH_ARSR"/>
    <property type="match status" value="1"/>
</dbReference>
<dbReference type="InterPro" id="IPR036390">
    <property type="entry name" value="WH_DNA-bd_sf"/>
</dbReference>
<gene>
    <name evidence="2" type="ORF">COO92_19685</name>
</gene>
<sequence length="119" mass="13219">MSKTENNQSNVTNDGDFSVIFAALGDSTRLALFDRLSDGKPRSISVLSDDADMTRQAVTKHLRVLEAAGLVQNHRMGRESHYAFCPDQLKQARAYLDQVAGRWDSALMRLKTFVEGDDG</sequence>
<proteinExistence type="predicted"/>
<dbReference type="PANTHER" id="PTHR38600">
    <property type="entry name" value="TRANSCRIPTIONAL REGULATORY PROTEIN"/>
    <property type="match status" value="1"/>
</dbReference>
<dbReference type="RefSeq" id="WP_101304679.1">
    <property type="nucleotide sequence ID" value="NZ_NXGX01000010.1"/>
</dbReference>
<dbReference type="Proteomes" id="UP000233332">
    <property type="component" value="Unassembled WGS sequence"/>
</dbReference>
<reference evidence="2 3" key="1">
    <citation type="submission" date="2017-09" db="EMBL/GenBank/DDBJ databases">
        <title>Biodiversity and function of Thalassospira species in the particle-attached aromatic-hydrocarbon-degrading consortia from the surface seawater of the China South Sea.</title>
        <authorList>
            <person name="Dong C."/>
            <person name="Lai Q."/>
            <person name="Shao Z."/>
        </authorList>
    </citation>
    <scope>NUCLEOTIDE SEQUENCE [LARGE SCALE GENOMIC DNA]</scope>
    <source>
        <strain evidence="2 3">139Z-12</strain>
    </source>
</reference>
<dbReference type="AlphaFoldDB" id="A0A2N3L1L7"/>
<name>A0A2N3L1L7_9PROT</name>
<dbReference type="InterPro" id="IPR001845">
    <property type="entry name" value="HTH_ArsR_DNA-bd_dom"/>
</dbReference>
<dbReference type="PRINTS" id="PR00778">
    <property type="entry name" value="HTHARSR"/>
</dbReference>
<dbReference type="EMBL" id="NXGX01000010">
    <property type="protein sequence ID" value="PKR56637.1"/>
    <property type="molecule type" value="Genomic_DNA"/>
</dbReference>
<protein>
    <submittedName>
        <fullName evidence="2">Transcriptional regulator</fullName>
    </submittedName>
</protein>
<dbReference type="SUPFAM" id="SSF46785">
    <property type="entry name" value="Winged helix' DNA-binding domain"/>
    <property type="match status" value="1"/>
</dbReference>
<dbReference type="NCBIfam" id="NF033788">
    <property type="entry name" value="HTH_metalloreg"/>
    <property type="match status" value="1"/>
</dbReference>
<keyword evidence="3" id="KW-1185">Reference proteome</keyword>
<dbReference type="InterPro" id="IPR011991">
    <property type="entry name" value="ArsR-like_HTH"/>
</dbReference>
<dbReference type="PANTHER" id="PTHR38600:SF1">
    <property type="entry name" value="TRANSCRIPTIONAL REGULATORY PROTEIN"/>
    <property type="match status" value="1"/>
</dbReference>
<evidence type="ECO:0000259" key="1">
    <source>
        <dbReference type="PROSITE" id="PS50987"/>
    </source>
</evidence>
<organism evidence="2 3">
    <name type="scientific">Thalassospira lohafexi</name>
    <dbReference type="NCBI Taxonomy" id="744227"/>
    <lineage>
        <taxon>Bacteria</taxon>
        <taxon>Pseudomonadati</taxon>
        <taxon>Pseudomonadota</taxon>
        <taxon>Alphaproteobacteria</taxon>
        <taxon>Rhodospirillales</taxon>
        <taxon>Thalassospiraceae</taxon>
        <taxon>Thalassospira</taxon>
    </lineage>
</organism>
<dbReference type="Pfam" id="PF12840">
    <property type="entry name" value="HTH_20"/>
    <property type="match status" value="1"/>
</dbReference>
<dbReference type="SMART" id="SM00418">
    <property type="entry name" value="HTH_ARSR"/>
    <property type="match status" value="1"/>
</dbReference>
<dbReference type="PROSITE" id="PS50987">
    <property type="entry name" value="HTH_ARSR_2"/>
    <property type="match status" value="1"/>
</dbReference>
<comment type="caution">
    <text evidence="2">The sequence shown here is derived from an EMBL/GenBank/DDBJ whole genome shotgun (WGS) entry which is preliminary data.</text>
</comment>
<evidence type="ECO:0000313" key="2">
    <source>
        <dbReference type="EMBL" id="PKR56637.1"/>
    </source>
</evidence>
<feature type="domain" description="HTH arsR-type" evidence="1">
    <location>
        <begin position="9"/>
        <end position="104"/>
    </location>
</feature>